<dbReference type="Proteomes" id="UP000039324">
    <property type="component" value="Unassembled WGS sequence"/>
</dbReference>
<feature type="domain" description="Sec23/Sec24 helical" evidence="15">
    <location>
        <begin position="530"/>
        <end position="628"/>
    </location>
</feature>
<evidence type="ECO:0000256" key="6">
    <source>
        <dbReference type="ARBA" id="ARBA00022892"/>
    </source>
</evidence>
<dbReference type="GO" id="GO:0070971">
    <property type="term" value="C:endoplasmic reticulum exit site"/>
    <property type="evidence" value="ECO:0007669"/>
    <property type="project" value="TreeGrafter"/>
</dbReference>
<keyword evidence="3 10" id="KW-0479">Metal-binding</keyword>
<dbReference type="GO" id="GO:0006886">
    <property type="term" value="P:intracellular protein transport"/>
    <property type="evidence" value="ECO:0007669"/>
    <property type="project" value="InterPro"/>
</dbReference>
<dbReference type="GO" id="GO:0030127">
    <property type="term" value="C:COPII vesicle coat"/>
    <property type="evidence" value="ECO:0007669"/>
    <property type="project" value="InterPro"/>
</dbReference>
<dbReference type="Proteomes" id="UP000290189">
    <property type="component" value="Unassembled WGS sequence"/>
</dbReference>
<dbReference type="FunFam" id="2.30.30.380:FF:000001">
    <property type="entry name" value="Protein transport protein SEC23"/>
    <property type="match status" value="1"/>
</dbReference>
<evidence type="ECO:0000256" key="8">
    <source>
        <dbReference type="ARBA" id="ARBA00023136"/>
    </source>
</evidence>
<dbReference type="InterPro" id="IPR012990">
    <property type="entry name" value="Beta-sandwich_Sec23_24"/>
</dbReference>
<dbReference type="GO" id="GO:0090110">
    <property type="term" value="P:COPII-coated vesicle cargo loading"/>
    <property type="evidence" value="ECO:0007669"/>
    <property type="project" value="TreeGrafter"/>
</dbReference>
<proteinExistence type="inferred from homology"/>
<dbReference type="GO" id="GO:0005096">
    <property type="term" value="F:GTPase activator activity"/>
    <property type="evidence" value="ECO:0007669"/>
    <property type="project" value="TreeGrafter"/>
</dbReference>
<dbReference type="Pfam" id="PF04815">
    <property type="entry name" value="Sec23_helical"/>
    <property type="match status" value="1"/>
</dbReference>
<dbReference type="Gene3D" id="2.30.30.380">
    <property type="entry name" value="Zn-finger domain of Sec23/24"/>
    <property type="match status" value="1"/>
</dbReference>
<dbReference type="SUPFAM" id="SSF82754">
    <property type="entry name" value="C-terminal, gelsolin-like domain of Sec23/24"/>
    <property type="match status" value="1"/>
</dbReference>
<evidence type="ECO:0000259" key="14">
    <source>
        <dbReference type="Pfam" id="PF04811"/>
    </source>
</evidence>
<dbReference type="InterPro" id="IPR029006">
    <property type="entry name" value="ADF-H/Gelsolin-like_dom_sf"/>
</dbReference>
<feature type="domain" description="Gelsolin-like" evidence="12">
    <location>
        <begin position="654"/>
        <end position="739"/>
    </location>
</feature>
<feature type="domain" description="Zinc finger Sec23/Sec24-type" evidence="13">
    <location>
        <begin position="55"/>
        <end position="95"/>
    </location>
</feature>
<evidence type="ECO:0000256" key="9">
    <source>
        <dbReference type="ARBA" id="ARBA00023329"/>
    </source>
</evidence>
<dbReference type="STRING" id="37360.A0A0G4IU12"/>
<geneLocation type="mitochondrion" evidence="18"/>
<evidence type="ECO:0000313" key="20">
    <source>
        <dbReference type="Proteomes" id="UP000290189"/>
    </source>
</evidence>
<dbReference type="PANTHER" id="PTHR11141">
    <property type="entry name" value="PROTEIN TRANSPORT PROTEIN SEC23"/>
    <property type="match status" value="1"/>
</dbReference>
<keyword evidence="10" id="KW-0963">Cytoplasm</keyword>
<dbReference type="SUPFAM" id="SSF53300">
    <property type="entry name" value="vWA-like"/>
    <property type="match status" value="1"/>
</dbReference>
<feature type="domain" description="Sec23/Sec24 beta-sandwich" evidence="16">
    <location>
        <begin position="415"/>
        <end position="514"/>
    </location>
</feature>
<dbReference type="AlphaFoldDB" id="A0A0G4IU12"/>
<evidence type="ECO:0000256" key="5">
    <source>
        <dbReference type="ARBA" id="ARBA00022833"/>
    </source>
</evidence>
<dbReference type="EMBL" id="CDSF01000087">
    <property type="protein sequence ID" value="CEO98838.1"/>
    <property type="molecule type" value="Genomic_DNA"/>
</dbReference>
<comment type="similarity">
    <text evidence="1 10">Belongs to the SEC23/SEC24 family. SEC23 subfamily.</text>
</comment>
<dbReference type="InterPro" id="IPR007123">
    <property type="entry name" value="Gelsolin-like_dom"/>
</dbReference>
<evidence type="ECO:0000313" key="19">
    <source>
        <dbReference type="Proteomes" id="UP000039324"/>
    </source>
</evidence>
<dbReference type="InterPro" id="IPR036465">
    <property type="entry name" value="vWFA_dom_sf"/>
</dbReference>
<dbReference type="EMBL" id="OVEO01000014">
    <property type="protein sequence ID" value="SPR00543.1"/>
    <property type="molecule type" value="Genomic_DNA"/>
</dbReference>
<dbReference type="Pfam" id="PF04810">
    <property type="entry name" value="zf-Sec23_Sec24"/>
    <property type="match status" value="1"/>
</dbReference>
<evidence type="ECO:0000259" key="16">
    <source>
        <dbReference type="Pfam" id="PF08033"/>
    </source>
</evidence>
<dbReference type="SUPFAM" id="SSF81995">
    <property type="entry name" value="beta-sandwich domain of Sec23/24"/>
    <property type="match status" value="1"/>
</dbReference>
<evidence type="ECO:0000313" key="17">
    <source>
        <dbReference type="EMBL" id="CEO98838.1"/>
    </source>
</evidence>
<dbReference type="Gene3D" id="2.60.40.1670">
    <property type="entry name" value="beta-sandwich domain of Sec23/24"/>
    <property type="match status" value="1"/>
</dbReference>
<dbReference type="Pfam" id="PF08033">
    <property type="entry name" value="Sec23_BS"/>
    <property type="match status" value="1"/>
</dbReference>
<dbReference type="SUPFAM" id="SSF82919">
    <property type="entry name" value="Zn-finger domain of Sec23/24"/>
    <property type="match status" value="1"/>
</dbReference>
<evidence type="ECO:0000256" key="11">
    <source>
        <dbReference type="SAM" id="MobiDB-lite"/>
    </source>
</evidence>
<dbReference type="InterPro" id="IPR006896">
    <property type="entry name" value="Sec23/24_trunk_dom"/>
</dbReference>
<keyword evidence="18" id="KW-0496">Mitochondrion</keyword>
<gene>
    <name evidence="17" type="ORF">PBRA_006952</name>
    <name evidence="18" type="ORF">PLBR_LOCUS7758</name>
</gene>
<comment type="subcellular location">
    <subcellularLocation>
        <location evidence="10">Cytoplasmic vesicle</location>
        <location evidence="10">COPII-coated vesicle membrane</location>
        <topology evidence="10">Peripheral membrane protein</topology>
        <orientation evidence="10">Cytoplasmic side</orientation>
    </subcellularLocation>
    <subcellularLocation>
        <location evidence="10">Endoplasmic reticulum membrane</location>
        <topology evidence="10">Peripheral membrane protein</topology>
        <orientation evidence="10">Cytoplasmic side</orientation>
    </subcellularLocation>
</comment>
<evidence type="ECO:0000256" key="7">
    <source>
        <dbReference type="ARBA" id="ARBA00022927"/>
    </source>
</evidence>
<feature type="domain" description="Sec23/Sec24 trunk" evidence="14">
    <location>
        <begin position="125"/>
        <end position="401"/>
    </location>
</feature>
<sequence length="785" mass="86265">MSTAMQELEARDALRFSWMRWPSTKVEASRVVAPLAAMYTPLAVQDYNGQVQYEPVSCSGKACRALLNPYSELDYHNRIWVCPFCLTRNHLPQCYNDIGQYNLPAELMPEYTTIEYVLPVEPVPPLHILFVVDTCTIDLELDKLRESLIAVLPQLPPNALVGLITFGKHVAVHELGFGECSKCYVFRGNPKNDNVSSTFVADMLGMSAPAAAGAPGPSPTNKNAQQQRQQHQHQPCFFMPAETCTPAVTSILADLVPDPWPVKGDERPSRATGVAASVAIGLLETVAAKRNGRVMFFSAGAASAGPGKIVSVKLEETIRSHHDLFKGNCPWYDKACKYYGGLADRLVASGHVFDLFACSLDQVGLAEMKVLPEKSGGFLVLSDMFRYNDENGSDVFAQSFAACFAAGPDGNLNMAFQGDIEVHTSREVKVSGAIGHLSSKNQKGASVSDKEVGVGGTVAWHLGGLNSTSSYAFYFDVVNTSASSQYSHLQFVTRYRDATGVARIRCTTCMVPLTDTSNDHGLSQVAAEFDQEAACVLVARLALFKAETEFTTDVLRWLDRMLIRLMAKFSSYTKDQPDSFRISPYMTFYPQFMFHLRRSQFLQVTNSSPDETAFYRMIFLRESVANSLTMIQPVLLAYDLCDASGAGGAPATVNAVLLDAASIGPERILLLDTFFNVILWHGESVASWKKSGLDQDPNYDYLKEFFQMARSDADAFIANRFPAPLFRNCEAGDSQSRFLLAKLNPSVTQNTASSYPGQAGPPPVFTDDVSLKVFMDHLRKLAVQN</sequence>
<evidence type="ECO:0000259" key="15">
    <source>
        <dbReference type="Pfam" id="PF04815"/>
    </source>
</evidence>
<feature type="region of interest" description="Disordered" evidence="11">
    <location>
        <begin position="210"/>
        <end position="232"/>
    </location>
</feature>
<dbReference type="Gene3D" id="3.40.50.410">
    <property type="entry name" value="von Willebrand factor, type A domain"/>
    <property type="match status" value="1"/>
</dbReference>
<evidence type="ECO:0000256" key="4">
    <source>
        <dbReference type="ARBA" id="ARBA00022824"/>
    </source>
</evidence>
<protein>
    <recommendedName>
        <fullName evidence="10">Protein transport protein SEC23</fullName>
    </recommendedName>
</protein>
<evidence type="ECO:0000256" key="10">
    <source>
        <dbReference type="RuleBase" id="RU365030"/>
    </source>
</evidence>
<evidence type="ECO:0000256" key="2">
    <source>
        <dbReference type="ARBA" id="ARBA00022448"/>
    </source>
</evidence>
<name>A0A0G4IU12_PLABS</name>
<evidence type="ECO:0000313" key="18">
    <source>
        <dbReference type="EMBL" id="SPR00543.1"/>
    </source>
</evidence>
<dbReference type="FunFam" id="3.40.50.410:FF:000043">
    <property type="entry name" value="Protein transport protein SEC23"/>
    <property type="match status" value="1"/>
</dbReference>
<dbReference type="OrthoDB" id="10256289at2759"/>
<dbReference type="SUPFAM" id="SSF81811">
    <property type="entry name" value="Helical domain of Sec23/24"/>
    <property type="match status" value="1"/>
</dbReference>
<evidence type="ECO:0000256" key="3">
    <source>
        <dbReference type="ARBA" id="ARBA00022723"/>
    </source>
</evidence>
<comment type="function">
    <text evidence="10">Component of the coat protein complex II (COPII) which promotes the formation of transport vesicles from the endoplasmic reticulum (ER). The coat has two main functions, the physical deformation of the endoplasmic reticulum membrane into vesicles and the selection of cargo molecules.</text>
</comment>
<dbReference type="InterPro" id="IPR006895">
    <property type="entry name" value="Znf_Sec23_Sec24"/>
</dbReference>
<keyword evidence="2 10" id="KW-0813">Transport</keyword>
<reference evidence="18 20" key="2">
    <citation type="submission" date="2018-03" db="EMBL/GenBank/DDBJ databases">
        <authorList>
            <person name="Fogelqvist J."/>
        </authorList>
    </citation>
    <scope>NUCLEOTIDE SEQUENCE [LARGE SCALE GENOMIC DNA]</scope>
</reference>
<keyword evidence="19" id="KW-1185">Reference proteome</keyword>
<evidence type="ECO:0000259" key="13">
    <source>
        <dbReference type="Pfam" id="PF04810"/>
    </source>
</evidence>
<keyword evidence="8 10" id="KW-0472">Membrane</keyword>
<evidence type="ECO:0000259" key="12">
    <source>
        <dbReference type="Pfam" id="PF00626"/>
    </source>
</evidence>
<dbReference type="InterPro" id="IPR036174">
    <property type="entry name" value="Znf_Sec23_Sec24_sf"/>
</dbReference>
<accession>A0A0G4IU12</accession>
<keyword evidence="9 10" id="KW-0968">Cytoplasmic vesicle</keyword>
<dbReference type="InterPro" id="IPR036175">
    <property type="entry name" value="Sec23/24_helical_dom_sf"/>
</dbReference>
<dbReference type="Pfam" id="PF04811">
    <property type="entry name" value="Sec23_trunk"/>
    <property type="match status" value="1"/>
</dbReference>
<dbReference type="Pfam" id="PF00626">
    <property type="entry name" value="Gelsolin"/>
    <property type="match status" value="1"/>
</dbReference>
<dbReference type="InterPro" id="IPR006900">
    <property type="entry name" value="Sec23/24_helical_dom"/>
</dbReference>
<evidence type="ECO:0000256" key="1">
    <source>
        <dbReference type="ARBA" id="ARBA00009210"/>
    </source>
</evidence>
<dbReference type="InterPro" id="IPR037364">
    <property type="entry name" value="Sec23"/>
</dbReference>
<reference evidence="17 19" key="1">
    <citation type="submission" date="2015-02" db="EMBL/GenBank/DDBJ databases">
        <authorList>
            <person name="Chooi Y.-H."/>
        </authorList>
    </citation>
    <scope>NUCLEOTIDE SEQUENCE [LARGE SCALE GENOMIC DNA]</scope>
    <source>
        <strain evidence="17">E3</strain>
    </source>
</reference>
<dbReference type="PANTHER" id="PTHR11141:SF0">
    <property type="entry name" value="PROTEIN TRANSPORT PROTEIN SEC23"/>
    <property type="match status" value="1"/>
</dbReference>
<keyword evidence="6 10" id="KW-0931">ER-Golgi transport</keyword>
<dbReference type="GO" id="GO:0005789">
    <property type="term" value="C:endoplasmic reticulum membrane"/>
    <property type="evidence" value="ECO:0007669"/>
    <property type="project" value="UniProtKB-SubCell"/>
</dbReference>
<dbReference type="OMA" id="FPPHYAE"/>
<keyword evidence="7 10" id="KW-0653">Protein transport</keyword>
<keyword evidence="4 10" id="KW-0256">Endoplasmic reticulum</keyword>
<keyword evidence="5 10" id="KW-0862">Zinc</keyword>
<dbReference type="Gene3D" id="3.40.20.10">
    <property type="entry name" value="Severin"/>
    <property type="match status" value="1"/>
</dbReference>
<organism evidence="17 19">
    <name type="scientific">Plasmodiophora brassicae</name>
    <name type="common">Clubroot disease agent</name>
    <dbReference type="NCBI Taxonomy" id="37360"/>
    <lineage>
        <taxon>Eukaryota</taxon>
        <taxon>Sar</taxon>
        <taxon>Rhizaria</taxon>
        <taxon>Endomyxa</taxon>
        <taxon>Phytomyxea</taxon>
        <taxon>Plasmodiophorida</taxon>
        <taxon>Plasmodiophoridae</taxon>
        <taxon>Plasmodiophora</taxon>
    </lineage>
</organism>
<dbReference type="InterPro" id="IPR036180">
    <property type="entry name" value="Gelsolin-like_dom_sf"/>
</dbReference>
<dbReference type="Gene3D" id="1.20.120.730">
    <property type="entry name" value="Sec23/Sec24 helical domain"/>
    <property type="match status" value="1"/>
</dbReference>
<dbReference type="GO" id="GO:0008270">
    <property type="term" value="F:zinc ion binding"/>
    <property type="evidence" value="ECO:0007669"/>
    <property type="project" value="InterPro"/>
</dbReference>